<evidence type="ECO:0000313" key="1">
    <source>
        <dbReference type="EMBL" id="QDT06364.1"/>
    </source>
</evidence>
<accession>A0A517NGW0</accession>
<gene>
    <name evidence="1" type="ORF">K227x_47730</name>
</gene>
<dbReference type="EMBL" id="CP036525">
    <property type="protein sequence ID" value="QDT06364.1"/>
    <property type="molecule type" value="Genomic_DNA"/>
</dbReference>
<name>A0A517NGW0_9BACT</name>
<evidence type="ECO:0000313" key="2">
    <source>
        <dbReference type="Proteomes" id="UP000318538"/>
    </source>
</evidence>
<sequence length="84" mass="9618">MQIAGDLAIQPGHLRVPAFWRSTPAKNGWAARLIRSGIGASDENTLHFQWMDFASYSGLHRMRSLHCKLFIKIFWTCSIFSDHN</sequence>
<protein>
    <submittedName>
        <fullName evidence="1">Uncharacterized protein</fullName>
    </submittedName>
</protein>
<reference evidence="1 2" key="1">
    <citation type="submission" date="2019-02" db="EMBL/GenBank/DDBJ databases">
        <title>Deep-cultivation of Planctomycetes and their phenomic and genomic characterization uncovers novel biology.</title>
        <authorList>
            <person name="Wiegand S."/>
            <person name="Jogler M."/>
            <person name="Boedeker C."/>
            <person name="Pinto D."/>
            <person name="Vollmers J."/>
            <person name="Rivas-Marin E."/>
            <person name="Kohn T."/>
            <person name="Peeters S.H."/>
            <person name="Heuer A."/>
            <person name="Rast P."/>
            <person name="Oberbeckmann S."/>
            <person name="Bunk B."/>
            <person name="Jeske O."/>
            <person name="Meyerdierks A."/>
            <person name="Storesund J.E."/>
            <person name="Kallscheuer N."/>
            <person name="Luecker S."/>
            <person name="Lage O.M."/>
            <person name="Pohl T."/>
            <person name="Merkel B.J."/>
            <person name="Hornburger P."/>
            <person name="Mueller R.-W."/>
            <person name="Bruemmer F."/>
            <person name="Labrenz M."/>
            <person name="Spormann A.M."/>
            <person name="Op den Camp H."/>
            <person name="Overmann J."/>
            <person name="Amann R."/>
            <person name="Jetten M.S.M."/>
            <person name="Mascher T."/>
            <person name="Medema M.H."/>
            <person name="Devos D.P."/>
            <person name="Kaster A.-K."/>
            <person name="Ovreas L."/>
            <person name="Rohde M."/>
            <person name="Galperin M.Y."/>
            <person name="Jogler C."/>
        </authorList>
    </citation>
    <scope>NUCLEOTIDE SEQUENCE [LARGE SCALE GENOMIC DNA]</scope>
    <source>
        <strain evidence="1 2">K22_7</strain>
    </source>
</reference>
<keyword evidence="2" id="KW-1185">Reference proteome</keyword>
<proteinExistence type="predicted"/>
<organism evidence="1 2">
    <name type="scientific">Rubripirellula lacrimiformis</name>
    <dbReference type="NCBI Taxonomy" id="1930273"/>
    <lineage>
        <taxon>Bacteria</taxon>
        <taxon>Pseudomonadati</taxon>
        <taxon>Planctomycetota</taxon>
        <taxon>Planctomycetia</taxon>
        <taxon>Pirellulales</taxon>
        <taxon>Pirellulaceae</taxon>
        <taxon>Rubripirellula</taxon>
    </lineage>
</organism>
<dbReference type="KEGG" id="rlc:K227x_47730"/>
<dbReference type="Proteomes" id="UP000318538">
    <property type="component" value="Chromosome"/>
</dbReference>
<dbReference type="AlphaFoldDB" id="A0A517NGW0"/>